<organism evidence="1 2">
    <name type="scientific">Chitinibacter fontanus</name>
    <dbReference type="NCBI Taxonomy" id="1737446"/>
    <lineage>
        <taxon>Bacteria</taxon>
        <taxon>Pseudomonadati</taxon>
        <taxon>Pseudomonadota</taxon>
        <taxon>Betaproteobacteria</taxon>
        <taxon>Neisseriales</taxon>
        <taxon>Chitinibacteraceae</taxon>
        <taxon>Chitinibacter</taxon>
    </lineage>
</organism>
<evidence type="ECO:0008006" key="3">
    <source>
        <dbReference type="Google" id="ProtNLM"/>
    </source>
</evidence>
<dbReference type="Proteomes" id="UP000510822">
    <property type="component" value="Chromosome"/>
</dbReference>
<evidence type="ECO:0000313" key="1">
    <source>
        <dbReference type="EMBL" id="QLI82565.1"/>
    </source>
</evidence>
<dbReference type="AlphaFoldDB" id="A0A7D5ZEN0"/>
<proteinExistence type="predicted"/>
<name>A0A7D5ZEN0_9NEIS</name>
<reference evidence="1 2" key="1">
    <citation type="journal article" date="2016" name="Int. J. Syst. Evol. Microbiol.">
        <title>Chitinibacter fontanus sp. nov., isolated from a spring.</title>
        <authorList>
            <person name="Sheu S.Y."/>
            <person name="Li Y.S."/>
            <person name="Young C.C."/>
            <person name="Chen W.M."/>
        </authorList>
    </citation>
    <scope>NUCLEOTIDE SEQUENCE [LARGE SCALE GENOMIC DNA]</scope>
    <source>
        <strain evidence="1 2">STM-7</strain>
    </source>
</reference>
<evidence type="ECO:0000313" key="2">
    <source>
        <dbReference type="Proteomes" id="UP000510822"/>
    </source>
</evidence>
<dbReference type="RefSeq" id="WP_180306643.1">
    <property type="nucleotide sequence ID" value="NZ_CP058952.1"/>
</dbReference>
<gene>
    <name evidence="1" type="ORF">HZU75_14085</name>
</gene>
<keyword evidence="2" id="KW-1185">Reference proteome</keyword>
<protein>
    <recommendedName>
        <fullName evidence="3">Secretion system X translation initiation factor</fullName>
    </recommendedName>
</protein>
<accession>A0A7D5ZEN0</accession>
<sequence>MLSRPMQWLLGATLAATAYTFWHDSQQEAELESNARPAPRQAASAIKSIDKASAASAVAASAASQAMSLSDLFPKQSWATQPPKPTAVPKPTPTPVPVAPPFPLQITSTWHDKVSDYYVLEGQGQSLVLCTRCDTLGRIQPGETFLGVYRLDKLSRDVLTITYLPLNQQQSLPTGGTP</sequence>
<dbReference type="KEGG" id="cfon:HZU75_14085"/>
<dbReference type="EMBL" id="CP058952">
    <property type="protein sequence ID" value="QLI82565.1"/>
    <property type="molecule type" value="Genomic_DNA"/>
</dbReference>